<dbReference type="AlphaFoldDB" id="A0A1G6XHD5"/>
<evidence type="ECO:0000313" key="1">
    <source>
        <dbReference type="EMBL" id="SDD77628.1"/>
    </source>
</evidence>
<name>A0A1G6XHD5_9MICO</name>
<protein>
    <submittedName>
        <fullName evidence="1">Uncharacterized protein</fullName>
    </submittedName>
</protein>
<proteinExistence type="predicted"/>
<reference evidence="1 2" key="1">
    <citation type="submission" date="2016-09" db="EMBL/GenBank/DDBJ databases">
        <authorList>
            <person name="Capua I."/>
            <person name="De Benedictis P."/>
            <person name="Joannis T."/>
            <person name="Lombin L.H."/>
            <person name="Cattoli G."/>
        </authorList>
    </citation>
    <scope>NUCLEOTIDE SEQUENCE [LARGE SCALE GENOMIC DNA]</scope>
    <source>
        <strain evidence="1 2">ISLP-3</strain>
    </source>
</reference>
<keyword evidence="2" id="KW-1185">Reference proteome</keyword>
<gene>
    <name evidence="1" type="ORF">SAMN05216410_0145</name>
</gene>
<organism evidence="1 2">
    <name type="scientific">Sanguibacter gelidistatuariae</name>
    <dbReference type="NCBI Taxonomy" id="1814289"/>
    <lineage>
        <taxon>Bacteria</taxon>
        <taxon>Bacillati</taxon>
        <taxon>Actinomycetota</taxon>
        <taxon>Actinomycetes</taxon>
        <taxon>Micrococcales</taxon>
        <taxon>Sanguibacteraceae</taxon>
        <taxon>Sanguibacter</taxon>
    </lineage>
</organism>
<dbReference type="STRING" id="1814289.SAMN05216410_0145"/>
<dbReference type="EMBL" id="FMYH01000011">
    <property type="protein sequence ID" value="SDD77628.1"/>
    <property type="molecule type" value="Genomic_DNA"/>
</dbReference>
<accession>A0A1G6XHD5</accession>
<evidence type="ECO:0000313" key="2">
    <source>
        <dbReference type="Proteomes" id="UP000199039"/>
    </source>
</evidence>
<dbReference type="Proteomes" id="UP000199039">
    <property type="component" value="Unassembled WGS sequence"/>
</dbReference>
<sequence length="105" mass="11401">MRPLEAIRCLFGLCQMIRPQFLYRVATGTLPTPGAVLLIRVLGARNLLQALLLARAGRTLRRCGAIVDLTHAGTMVALASGDRRWRKPAGIDAFLASTFAALEAR</sequence>